<dbReference type="AlphaFoldDB" id="A0A0P6WIK6"/>
<keyword evidence="5" id="KW-0813">Transport</keyword>
<feature type="transmembrane region" description="Helical" evidence="11">
    <location>
        <begin position="309"/>
        <end position="329"/>
    </location>
</feature>
<evidence type="ECO:0000256" key="7">
    <source>
        <dbReference type="ARBA" id="ARBA00022692"/>
    </source>
</evidence>
<name>A0A0P6WIK6_9BACI</name>
<proteinExistence type="inferred from homology"/>
<evidence type="ECO:0000256" key="3">
    <source>
        <dbReference type="ARBA" id="ARBA00011131"/>
    </source>
</evidence>
<evidence type="ECO:0000256" key="1">
    <source>
        <dbReference type="ARBA" id="ARBA00004651"/>
    </source>
</evidence>
<dbReference type="PANTHER" id="PTHR43738">
    <property type="entry name" value="ABC TRANSPORTER, MEMBRANE PROTEIN"/>
    <property type="match status" value="1"/>
</dbReference>
<dbReference type="RefSeq" id="WP_160316855.1">
    <property type="nucleotide sequence ID" value="NZ_LIXZ01000004.1"/>
</dbReference>
<evidence type="ECO:0000256" key="6">
    <source>
        <dbReference type="ARBA" id="ARBA00022475"/>
    </source>
</evidence>
<dbReference type="InterPro" id="IPR051125">
    <property type="entry name" value="ABC-4/HrtB_transporter"/>
</dbReference>
<feature type="transmembrane region" description="Helical" evidence="11">
    <location>
        <begin position="226"/>
        <end position="245"/>
    </location>
</feature>
<dbReference type="Pfam" id="PF02687">
    <property type="entry name" value="FtsX"/>
    <property type="match status" value="1"/>
</dbReference>
<evidence type="ECO:0000313" key="13">
    <source>
        <dbReference type="EMBL" id="KPL60444.1"/>
    </source>
</evidence>
<comment type="similarity">
    <text evidence="2">Belongs to the ABC-4 integral membrane protein family. HrtB subfamily.</text>
</comment>
<evidence type="ECO:0000256" key="9">
    <source>
        <dbReference type="ARBA" id="ARBA00023136"/>
    </source>
</evidence>
<sequence length="345" mass="37638">MFLAWKEIRYAKMKFLLITGIITLITSLVLSISGLANGLSVDNASAIKNMTAGTFVVEKSDQHQLERSMMTPVDIDAVKGGSPLGLKMVEMIHDGEAVNISLFALDPESSFMPAGEKSVKLAPYEILADPALKKEGYKPGDTFTYGEKTWIIQGFTEQRFSYGHTPAVFTSLETWKDFQGEDLSYQALLFTDNKEDDIPPNLDAAAKEDILSNVPGYSAEQGSLKMMVIFLLIISAIVLATFFYVMTLQKLHQYGVLKAIGAKAGILLSALFLQISILSIFGILTGNTLTYGLTQLIPGDVPFELSSRMILLNSGLILAMAWVGSLLSFRSIMKVDPLEAIGGVK</sequence>
<keyword evidence="6" id="KW-1003">Cell membrane</keyword>
<comment type="subcellular location">
    <subcellularLocation>
        <location evidence="1">Cell membrane</location>
        <topology evidence="1">Multi-pass membrane protein</topology>
    </subcellularLocation>
</comment>
<dbReference type="OrthoDB" id="384327at2"/>
<keyword evidence="8 11" id="KW-1133">Transmembrane helix</keyword>
<reference evidence="13 14" key="1">
    <citation type="submission" date="2015-08" db="EMBL/GenBank/DDBJ databases">
        <title>Draft Genome Sequence of Bacillus vietnamensis UCD-SED5.</title>
        <authorList>
            <person name="Lee R.D."/>
            <person name="Jospin G."/>
            <person name="Lang J.M."/>
            <person name="Coil D.A."/>
            <person name="Eisen J.A."/>
        </authorList>
    </citation>
    <scope>NUCLEOTIDE SEQUENCE [LARGE SCALE GENOMIC DNA]</scope>
    <source>
        <strain evidence="13 14">UCD-SED5</strain>
    </source>
</reference>
<evidence type="ECO:0000256" key="8">
    <source>
        <dbReference type="ARBA" id="ARBA00022989"/>
    </source>
</evidence>
<evidence type="ECO:0000256" key="10">
    <source>
        <dbReference type="ARBA" id="ARBA00024973"/>
    </source>
</evidence>
<dbReference type="GO" id="GO:0005886">
    <property type="term" value="C:plasma membrane"/>
    <property type="evidence" value="ECO:0007669"/>
    <property type="project" value="UniProtKB-SubCell"/>
</dbReference>
<feature type="transmembrane region" description="Helical" evidence="11">
    <location>
        <begin position="266"/>
        <end position="289"/>
    </location>
</feature>
<keyword evidence="7 11" id="KW-0812">Transmembrane</keyword>
<protein>
    <recommendedName>
        <fullName evidence="4">Putative hemin transport system permease protein HrtB</fullName>
    </recommendedName>
</protein>
<evidence type="ECO:0000256" key="2">
    <source>
        <dbReference type="ARBA" id="ARBA00008697"/>
    </source>
</evidence>
<evidence type="ECO:0000256" key="11">
    <source>
        <dbReference type="SAM" id="Phobius"/>
    </source>
</evidence>
<keyword evidence="9 11" id="KW-0472">Membrane</keyword>
<dbReference type="EMBL" id="LIXZ01000004">
    <property type="protein sequence ID" value="KPL60444.1"/>
    <property type="molecule type" value="Genomic_DNA"/>
</dbReference>
<comment type="subunit">
    <text evidence="3">The complex is composed of two ATP-binding proteins (HrtA), two transmembrane proteins (HrtB) and a solute-binding protein.</text>
</comment>
<evidence type="ECO:0000313" key="14">
    <source>
        <dbReference type="Proteomes" id="UP000050398"/>
    </source>
</evidence>
<comment type="caution">
    <text evidence="13">The sequence shown here is derived from an EMBL/GenBank/DDBJ whole genome shotgun (WGS) entry which is preliminary data.</text>
</comment>
<evidence type="ECO:0000256" key="4">
    <source>
        <dbReference type="ARBA" id="ARBA00016962"/>
    </source>
</evidence>
<dbReference type="PATRIC" id="fig|218284.4.peg.2970"/>
<dbReference type="Proteomes" id="UP000050398">
    <property type="component" value="Unassembled WGS sequence"/>
</dbReference>
<dbReference type="PANTHER" id="PTHR43738:SF1">
    <property type="entry name" value="HEMIN TRANSPORT SYSTEM PERMEASE PROTEIN HRTB-RELATED"/>
    <property type="match status" value="1"/>
</dbReference>
<evidence type="ECO:0000259" key="12">
    <source>
        <dbReference type="Pfam" id="PF02687"/>
    </source>
</evidence>
<organism evidence="13 14">
    <name type="scientific">Rossellomorea vietnamensis</name>
    <dbReference type="NCBI Taxonomy" id="218284"/>
    <lineage>
        <taxon>Bacteria</taxon>
        <taxon>Bacillati</taxon>
        <taxon>Bacillota</taxon>
        <taxon>Bacilli</taxon>
        <taxon>Bacillales</taxon>
        <taxon>Bacillaceae</taxon>
        <taxon>Rossellomorea</taxon>
    </lineage>
</organism>
<evidence type="ECO:0000256" key="5">
    <source>
        <dbReference type="ARBA" id="ARBA00022448"/>
    </source>
</evidence>
<dbReference type="InterPro" id="IPR003838">
    <property type="entry name" value="ABC3_permease_C"/>
</dbReference>
<feature type="domain" description="ABC3 transporter permease C-terminal" evidence="12">
    <location>
        <begin position="226"/>
        <end position="337"/>
    </location>
</feature>
<comment type="function">
    <text evidence="10">Part of the ABC transporter complex hrt involved in hemin import. Responsible for the translocation of the substrate across the membrane.</text>
</comment>
<accession>A0A0P6WIK6</accession>
<gene>
    <name evidence="13" type="ORF">AM506_07335</name>
</gene>